<dbReference type="InterPro" id="IPR039420">
    <property type="entry name" value="WalR-like"/>
</dbReference>
<evidence type="ECO:0000256" key="5">
    <source>
        <dbReference type="PROSITE-ProRule" id="PRU00169"/>
    </source>
</evidence>
<proteinExistence type="predicted"/>
<dbReference type="SUPFAM" id="SSF46894">
    <property type="entry name" value="C-terminal effector domain of the bipartite response regulators"/>
    <property type="match status" value="1"/>
</dbReference>
<evidence type="ECO:0000259" key="6">
    <source>
        <dbReference type="PROSITE" id="PS50043"/>
    </source>
</evidence>
<accession>A0A552WP29</accession>
<evidence type="ECO:0000259" key="7">
    <source>
        <dbReference type="PROSITE" id="PS50110"/>
    </source>
</evidence>
<dbReference type="InterPro" id="IPR016032">
    <property type="entry name" value="Sig_transdc_resp-reg_C-effctor"/>
</dbReference>
<name>A0A552WP29_9MICO</name>
<dbReference type="SMART" id="SM00448">
    <property type="entry name" value="REC"/>
    <property type="match status" value="1"/>
</dbReference>
<dbReference type="EMBL" id="VJXR01000042">
    <property type="protein sequence ID" value="TRW44510.1"/>
    <property type="molecule type" value="Genomic_DNA"/>
</dbReference>
<reference evidence="8 9" key="1">
    <citation type="submission" date="2019-07" db="EMBL/GenBank/DDBJ databases">
        <title>Georgenia wutianyii sp. nov. and Georgenia *** sp. nov. isolated from plateau pika (Ochotona curzoniae) in the Qinghai-Tibet plateau of China.</title>
        <authorList>
            <person name="Tian Z."/>
        </authorList>
    </citation>
    <scope>NUCLEOTIDE SEQUENCE [LARGE SCALE GENOMIC DNA]</scope>
    <source>
        <strain evidence="8 9">Z446</strain>
    </source>
</reference>
<comment type="caution">
    <text evidence="8">The sequence shown here is derived from an EMBL/GenBank/DDBJ whole genome shotgun (WGS) entry which is preliminary data.</text>
</comment>
<evidence type="ECO:0000256" key="2">
    <source>
        <dbReference type="ARBA" id="ARBA00023015"/>
    </source>
</evidence>
<evidence type="ECO:0000256" key="4">
    <source>
        <dbReference type="ARBA" id="ARBA00023163"/>
    </source>
</evidence>
<dbReference type="GO" id="GO:0003677">
    <property type="term" value="F:DNA binding"/>
    <property type="evidence" value="ECO:0007669"/>
    <property type="project" value="UniProtKB-KW"/>
</dbReference>
<dbReference type="RefSeq" id="WP_143418996.1">
    <property type="nucleotide sequence ID" value="NZ_VJXR01000042.1"/>
</dbReference>
<keyword evidence="1 5" id="KW-0597">Phosphoprotein</keyword>
<sequence>MSTTRVLLVDDHPIFREGLRTALTGVAELELVGEAADGAQALELVTALRPDVVLMDLTMPGMSGLEATRLLRAREDAPAVLILTMHEDDESLFAAVRAGAAGYLLKDAGRDHLVRSVLAVAAGEAVFGPGVAQRVLAAMRGPMATSAPFPVLTDREREILDLVAHGLGNQVIARRLYLSDKTVRNTVSVVLTKLQAADRGEAIERARAAGLGRAERA</sequence>
<feature type="modified residue" description="4-aspartylphosphate" evidence="5">
    <location>
        <position position="56"/>
    </location>
</feature>
<keyword evidence="2" id="KW-0805">Transcription regulation</keyword>
<dbReference type="AlphaFoldDB" id="A0A552WP29"/>
<dbReference type="Proteomes" id="UP000318693">
    <property type="component" value="Unassembled WGS sequence"/>
</dbReference>
<evidence type="ECO:0000313" key="8">
    <source>
        <dbReference type="EMBL" id="TRW44510.1"/>
    </source>
</evidence>
<dbReference type="PANTHER" id="PTHR43214:SF24">
    <property type="entry name" value="TRANSCRIPTIONAL REGULATORY PROTEIN NARL-RELATED"/>
    <property type="match status" value="1"/>
</dbReference>
<dbReference type="PRINTS" id="PR00038">
    <property type="entry name" value="HTHLUXR"/>
</dbReference>
<organism evidence="8 9">
    <name type="scientific">Georgenia yuyongxinii</name>
    <dbReference type="NCBI Taxonomy" id="2589797"/>
    <lineage>
        <taxon>Bacteria</taxon>
        <taxon>Bacillati</taxon>
        <taxon>Actinomycetota</taxon>
        <taxon>Actinomycetes</taxon>
        <taxon>Micrococcales</taxon>
        <taxon>Bogoriellaceae</taxon>
        <taxon>Georgenia</taxon>
    </lineage>
</organism>
<dbReference type="GO" id="GO:0000160">
    <property type="term" value="P:phosphorelay signal transduction system"/>
    <property type="evidence" value="ECO:0007669"/>
    <property type="project" value="InterPro"/>
</dbReference>
<evidence type="ECO:0000313" key="9">
    <source>
        <dbReference type="Proteomes" id="UP000318693"/>
    </source>
</evidence>
<dbReference type="Gene3D" id="3.40.50.2300">
    <property type="match status" value="1"/>
</dbReference>
<dbReference type="GO" id="GO:0006355">
    <property type="term" value="P:regulation of DNA-templated transcription"/>
    <property type="evidence" value="ECO:0007669"/>
    <property type="project" value="InterPro"/>
</dbReference>
<protein>
    <submittedName>
        <fullName evidence="8">Response regulator transcription factor</fullName>
    </submittedName>
</protein>
<dbReference type="InterPro" id="IPR000792">
    <property type="entry name" value="Tscrpt_reg_LuxR_C"/>
</dbReference>
<dbReference type="InterPro" id="IPR011006">
    <property type="entry name" value="CheY-like_superfamily"/>
</dbReference>
<dbReference type="Pfam" id="PF00196">
    <property type="entry name" value="GerE"/>
    <property type="match status" value="1"/>
</dbReference>
<keyword evidence="4" id="KW-0804">Transcription</keyword>
<dbReference type="CDD" id="cd06170">
    <property type="entry name" value="LuxR_C_like"/>
    <property type="match status" value="1"/>
</dbReference>
<dbReference type="InterPro" id="IPR001789">
    <property type="entry name" value="Sig_transdc_resp-reg_receiver"/>
</dbReference>
<feature type="domain" description="Response regulatory" evidence="7">
    <location>
        <begin position="5"/>
        <end position="121"/>
    </location>
</feature>
<evidence type="ECO:0000256" key="3">
    <source>
        <dbReference type="ARBA" id="ARBA00023125"/>
    </source>
</evidence>
<feature type="domain" description="HTH luxR-type" evidence="6">
    <location>
        <begin position="145"/>
        <end position="210"/>
    </location>
</feature>
<gene>
    <name evidence="8" type="ORF">FJ693_13310</name>
</gene>
<evidence type="ECO:0000256" key="1">
    <source>
        <dbReference type="ARBA" id="ARBA00022553"/>
    </source>
</evidence>
<dbReference type="CDD" id="cd17535">
    <property type="entry name" value="REC_NarL-like"/>
    <property type="match status" value="1"/>
</dbReference>
<keyword evidence="3" id="KW-0238">DNA-binding</keyword>
<dbReference type="PROSITE" id="PS50043">
    <property type="entry name" value="HTH_LUXR_2"/>
    <property type="match status" value="1"/>
</dbReference>
<dbReference type="SUPFAM" id="SSF52172">
    <property type="entry name" value="CheY-like"/>
    <property type="match status" value="1"/>
</dbReference>
<dbReference type="Pfam" id="PF00072">
    <property type="entry name" value="Response_reg"/>
    <property type="match status" value="1"/>
</dbReference>
<dbReference type="SMART" id="SM00421">
    <property type="entry name" value="HTH_LUXR"/>
    <property type="match status" value="1"/>
</dbReference>
<dbReference type="InterPro" id="IPR058245">
    <property type="entry name" value="NreC/VraR/RcsB-like_REC"/>
</dbReference>
<keyword evidence="9" id="KW-1185">Reference proteome</keyword>
<dbReference type="PROSITE" id="PS50110">
    <property type="entry name" value="RESPONSE_REGULATORY"/>
    <property type="match status" value="1"/>
</dbReference>
<dbReference type="PANTHER" id="PTHR43214">
    <property type="entry name" value="TWO-COMPONENT RESPONSE REGULATOR"/>
    <property type="match status" value="1"/>
</dbReference>